<accession>A0A1G9T3P0</accession>
<protein>
    <submittedName>
        <fullName evidence="1">Uncharacterized protein</fullName>
    </submittedName>
</protein>
<name>A0A1G9T3P0_9ACTN</name>
<dbReference type="AlphaFoldDB" id="A0A1G9T3P0"/>
<sequence>MGVASRGPQSFWVDGISRADLEAVLGVPVDGHLLTWTGMTANGWTEVTADG</sequence>
<evidence type="ECO:0000313" key="2">
    <source>
        <dbReference type="Proteomes" id="UP000198680"/>
    </source>
</evidence>
<dbReference type="EMBL" id="FNHE01000005">
    <property type="protein sequence ID" value="SDM42227.1"/>
    <property type="molecule type" value="Genomic_DNA"/>
</dbReference>
<reference evidence="2" key="1">
    <citation type="submission" date="2016-10" db="EMBL/GenBank/DDBJ databases">
        <authorList>
            <person name="Varghese N."/>
            <person name="Submissions S."/>
        </authorList>
    </citation>
    <scope>NUCLEOTIDE SEQUENCE [LARGE SCALE GENOMIC DNA]</scope>
    <source>
        <strain evidence="2">DSM 45419</strain>
    </source>
</reference>
<evidence type="ECO:0000313" key="1">
    <source>
        <dbReference type="EMBL" id="SDM42227.1"/>
    </source>
</evidence>
<keyword evidence="2" id="KW-1185">Reference proteome</keyword>
<gene>
    <name evidence="1" type="ORF">SAMN05660642_02477</name>
</gene>
<dbReference type="Proteomes" id="UP000198680">
    <property type="component" value="Unassembled WGS sequence"/>
</dbReference>
<proteinExistence type="predicted"/>
<organism evidence="1 2">
    <name type="scientific">Geodermatophilus siccatus</name>
    <dbReference type="NCBI Taxonomy" id="1137991"/>
    <lineage>
        <taxon>Bacteria</taxon>
        <taxon>Bacillati</taxon>
        <taxon>Actinomycetota</taxon>
        <taxon>Actinomycetes</taxon>
        <taxon>Geodermatophilales</taxon>
        <taxon>Geodermatophilaceae</taxon>
        <taxon>Geodermatophilus</taxon>
    </lineage>
</organism>